<dbReference type="Pfam" id="PF00535">
    <property type="entry name" value="Glycos_transf_2"/>
    <property type="match status" value="1"/>
</dbReference>
<dbReference type="InterPro" id="IPR029044">
    <property type="entry name" value="Nucleotide-diphossugar_trans"/>
</dbReference>
<name>A0A1I7GBZ7_9BACT</name>
<dbReference type="OrthoDB" id="9771846at2"/>
<evidence type="ECO:0000313" key="3">
    <source>
        <dbReference type="Proteomes" id="UP000182491"/>
    </source>
</evidence>
<keyword evidence="3" id="KW-1185">Reference proteome</keyword>
<feature type="domain" description="Glycosyltransferase 2-like" evidence="1">
    <location>
        <begin position="7"/>
        <end position="149"/>
    </location>
</feature>
<dbReference type="RefSeq" id="WP_068839842.1">
    <property type="nucleotide sequence ID" value="NZ_BMXC01000001.1"/>
</dbReference>
<protein>
    <submittedName>
        <fullName evidence="2">Glycosyltransferase, GT2 family</fullName>
    </submittedName>
</protein>
<dbReference type="STRING" id="388950.GCA_001611675_04037"/>
<sequence>MTLPVPILIVVHNHSEFLPRLIESLEQFRLNAYFCDAASTDNSAKIIENSSYSNSLLKKEKLESFSKNNNDLLRHFNIQSEYYIILNPDTYFDTNFVEILVSYADANPNAAIVSPRLLYPNGQVQKNWKRYPNFIQTILKRFGLTTIHHEPLVESGPIDWCLGACFLVRDSFIKERSFLFDERYRLYCEDIDICFDAHQRGYDVIGLDTTYVYHNLGESSSKSIFTKYNYWNLQSIIKFIVKWNRLYLRHF</sequence>
<dbReference type="EMBL" id="FPCA01000001">
    <property type="protein sequence ID" value="SFU45954.1"/>
    <property type="molecule type" value="Genomic_DNA"/>
</dbReference>
<dbReference type="PANTHER" id="PTHR43179:SF7">
    <property type="entry name" value="RHAMNOSYLTRANSFERASE WBBL"/>
    <property type="match status" value="1"/>
</dbReference>
<gene>
    <name evidence="2" type="ORF">SAMN04487941_0900</name>
</gene>
<dbReference type="GO" id="GO:0016740">
    <property type="term" value="F:transferase activity"/>
    <property type="evidence" value="ECO:0007669"/>
    <property type="project" value="UniProtKB-KW"/>
</dbReference>
<dbReference type="InterPro" id="IPR001173">
    <property type="entry name" value="Glyco_trans_2-like"/>
</dbReference>
<dbReference type="Gene3D" id="3.90.550.10">
    <property type="entry name" value="Spore Coat Polysaccharide Biosynthesis Protein SpsA, Chain A"/>
    <property type="match status" value="1"/>
</dbReference>
<dbReference type="PANTHER" id="PTHR43179">
    <property type="entry name" value="RHAMNOSYLTRANSFERASE WBBL"/>
    <property type="match status" value="1"/>
</dbReference>
<dbReference type="Proteomes" id="UP000182491">
    <property type="component" value="Unassembled WGS sequence"/>
</dbReference>
<organism evidence="2 3">
    <name type="scientific">Pontibacter akesuensis</name>
    <dbReference type="NCBI Taxonomy" id="388950"/>
    <lineage>
        <taxon>Bacteria</taxon>
        <taxon>Pseudomonadati</taxon>
        <taxon>Bacteroidota</taxon>
        <taxon>Cytophagia</taxon>
        <taxon>Cytophagales</taxon>
        <taxon>Hymenobacteraceae</taxon>
        <taxon>Pontibacter</taxon>
    </lineage>
</organism>
<keyword evidence="2" id="KW-0808">Transferase</keyword>
<proteinExistence type="predicted"/>
<dbReference type="AlphaFoldDB" id="A0A1I7GBZ7"/>
<evidence type="ECO:0000259" key="1">
    <source>
        <dbReference type="Pfam" id="PF00535"/>
    </source>
</evidence>
<accession>A0A1I7GBZ7</accession>
<dbReference type="SUPFAM" id="SSF53448">
    <property type="entry name" value="Nucleotide-diphospho-sugar transferases"/>
    <property type="match status" value="1"/>
</dbReference>
<evidence type="ECO:0000313" key="2">
    <source>
        <dbReference type="EMBL" id="SFU45954.1"/>
    </source>
</evidence>
<reference evidence="3" key="1">
    <citation type="submission" date="2016-10" db="EMBL/GenBank/DDBJ databases">
        <authorList>
            <person name="Varghese N."/>
        </authorList>
    </citation>
    <scope>NUCLEOTIDE SEQUENCE [LARGE SCALE GENOMIC DNA]</scope>
    <source>
        <strain evidence="3">DSM 18820</strain>
    </source>
</reference>